<dbReference type="EMBL" id="JACHFR010000002">
    <property type="protein sequence ID" value="MBB5218642.1"/>
    <property type="molecule type" value="Genomic_DNA"/>
</dbReference>
<comment type="caution">
    <text evidence="3">The sequence shown here is derived from an EMBL/GenBank/DDBJ whole genome shotgun (WGS) entry which is preliminary data.</text>
</comment>
<dbReference type="InterPro" id="IPR011050">
    <property type="entry name" value="Pectin_lyase_fold/virulence"/>
</dbReference>
<evidence type="ECO:0000256" key="1">
    <source>
        <dbReference type="ARBA" id="ARBA00004196"/>
    </source>
</evidence>
<dbReference type="Gene3D" id="2.60.40.4270">
    <property type="entry name" value="Listeria-Bacteroides repeat domain"/>
    <property type="match status" value="1"/>
</dbReference>
<dbReference type="NCBIfam" id="TIGR02543">
    <property type="entry name" value="List_Bact_rpt"/>
    <property type="match status" value="1"/>
</dbReference>
<dbReference type="RefSeq" id="WP_184652091.1">
    <property type="nucleotide sequence ID" value="NZ_JACHFR010000002.1"/>
</dbReference>
<proteinExistence type="predicted"/>
<dbReference type="SUPFAM" id="SSF51126">
    <property type="entry name" value="Pectin lyase-like"/>
    <property type="match status" value="1"/>
</dbReference>
<name>A0A840SGW0_9SPIR</name>
<gene>
    <name evidence="3" type="ORF">HNP77_001011</name>
</gene>
<evidence type="ECO:0000313" key="4">
    <source>
        <dbReference type="Proteomes" id="UP000578697"/>
    </source>
</evidence>
<dbReference type="Proteomes" id="UP000578697">
    <property type="component" value="Unassembled WGS sequence"/>
</dbReference>
<dbReference type="Pfam" id="PF09479">
    <property type="entry name" value="Flg_new"/>
    <property type="match status" value="1"/>
</dbReference>
<feature type="chain" id="PRO_5032716383" evidence="2">
    <location>
        <begin position="26"/>
        <end position="723"/>
    </location>
</feature>
<dbReference type="InterPro" id="IPR013378">
    <property type="entry name" value="InlB-like_B-rpt"/>
</dbReference>
<accession>A0A840SGW0</accession>
<dbReference type="AlphaFoldDB" id="A0A840SGW0"/>
<organism evidence="3 4">
    <name type="scientific">Treponema rectale</name>
    <dbReference type="NCBI Taxonomy" id="744512"/>
    <lineage>
        <taxon>Bacteria</taxon>
        <taxon>Pseudomonadati</taxon>
        <taxon>Spirochaetota</taxon>
        <taxon>Spirochaetia</taxon>
        <taxon>Spirochaetales</taxon>
        <taxon>Treponemataceae</taxon>
        <taxon>Treponema</taxon>
    </lineage>
</organism>
<keyword evidence="4" id="KW-1185">Reference proteome</keyword>
<feature type="signal peptide" evidence="2">
    <location>
        <begin position="1"/>
        <end position="25"/>
    </location>
</feature>
<dbReference type="PROSITE" id="PS51257">
    <property type="entry name" value="PROKAR_LIPOPROTEIN"/>
    <property type="match status" value="1"/>
</dbReference>
<reference evidence="3 4" key="1">
    <citation type="submission" date="2020-08" db="EMBL/GenBank/DDBJ databases">
        <title>Genomic Encyclopedia of Type Strains, Phase IV (KMG-IV): sequencing the most valuable type-strain genomes for metagenomic binning, comparative biology and taxonomic classification.</title>
        <authorList>
            <person name="Goeker M."/>
        </authorList>
    </citation>
    <scope>NUCLEOTIDE SEQUENCE [LARGE SCALE GENOMIC DNA]</scope>
    <source>
        <strain evidence="3 4">DSM 103679</strain>
    </source>
</reference>
<evidence type="ECO:0000256" key="2">
    <source>
        <dbReference type="SAM" id="SignalP"/>
    </source>
</evidence>
<dbReference type="GO" id="GO:0030313">
    <property type="term" value="C:cell envelope"/>
    <property type="evidence" value="ECO:0007669"/>
    <property type="project" value="UniProtKB-SubCell"/>
</dbReference>
<comment type="subcellular location">
    <subcellularLocation>
        <location evidence="1">Cell envelope</location>
    </subcellularLocation>
</comment>
<sequence>MKNNSKLNFIAIVSAVLFFSLTSCSDEFHLNREESSDGKTYISINASMSSARTINAPVSDAEIGKLTDFILSGKYDTSSEYEELAEAGSFSELAAMKIPVTDGRWTFRLTAEYGESEFSAECQTSIEFEKINPVSFELSPSYKYGGLKLNFSFTGTADKAELLLLDDKQEMQIESKNIESFTASEGMNHFTYTRDIQDDFERLSPGTYYIIVKFYADGVYDALNVYEDYIRIASDRVTSADIALDLNDVYTIQYELNGGESSGTFINKVSRKSGAVTVPSVTKEGFIFDGWYSDSEYTAKVSSINVSTLKNNLTLYAHFVEPVLYVSSTGIDSDSAGWKADSPLATLNAAVANISSMSAADYVWTIFIDGSVSGNQIIPDSMTASNAKALVLAGQHGLDDDGIPLDALDANQSGTTLTVNTAVPVTVTNLKITGGKFSGDEEDKGGGITISSVSTVLLADGALVTGNSSYNGGGINSSGSLYIYGSAVVGTKDASSVASASSYGNKAEAYGGGIYAEYKANGGIFLGYKLDETGTRVEAELTGGIYQNYNSGSDAYAYSGGGVYSNATLMMASGTVAYNAGPKGGGMTLGKSSTLIGGTIRDNSVSEQTYFSGALRLENWVTVSIGGSISIPSGSDGNHCVYISSTNSNFKIISELEEDTVARIRPPYWDTENRVILTSDDEDLLKTQYTRFSIVSQTYEENGETVTVNWYIGEDGILTNVAP</sequence>
<protein>
    <submittedName>
        <fullName evidence="3">Putative repeat protein (TIGR02543 family)</fullName>
    </submittedName>
</protein>
<evidence type="ECO:0000313" key="3">
    <source>
        <dbReference type="EMBL" id="MBB5218642.1"/>
    </source>
</evidence>
<keyword evidence="2" id="KW-0732">Signal</keyword>
<dbReference type="InterPro" id="IPR042229">
    <property type="entry name" value="Listeria/Bacterioides_rpt_sf"/>
</dbReference>